<dbReference type="GO" id="GO:0046813">
    <property type="term" value="P:receptor-mediated virion attachment to host cell"/>
    <property type="evidence" value="ECO:0007669"/>
    <property type="project" value="TreeGrafter"/>
</dbReference>
<dbReference type="PROSITE" id="PS50293">
    <property type="entry name" value="TPR_REGION"/>
    <property type="match status" value="2"/>
</dbReference>
<dbReference type="InterPro" id="IPR011990">
    <property type="entry name" value="TPR-like_helical_dom_sf"/>
</dbReference>
<gene>
    <name evidence="4" type="ORF">ABWT76_002078</name>
</gene>
<dbReference type="Gene3D" id="1.25.40.10">
    <property type="entry name" value="Tetratricopeptide repeat domain"/>
    <property type="match status" value="1"/>
</dbReference>
<dbReference type="PANTHER" id="PTHR44858:SF1">
    <property type="entry name" value="UDP-N-ACETYLGLUCOSAMINE--PEPTIDE N-ACETYLGLUCOSAMINYLTRANSFERASE SPINDLY-RELATED"/>
    <property type="match status" value="1"/>
</dbReference>
<dbReference type="Pfam" id="PF00515">
    <property type="entry name" value="TPR_1"/>
    <property type="match status" value="1"/>
</dbReference>
<dbReference type="SMART" id="SM00028">
    <property type="entry name" value="TPR"/>
    <property type="match status" value="3"/>
</dbReference>
<organism evidence="4">
    <name type="scientific">Planktothricoides raciborskii GIHE-MW2</name>
    <dbReference type="NCBI Taxonomy" id="2792601"/>
    <lineage>
        <taxon>Bacteria</taxon>
        <taxon>Bacillati</taxon>
        <taxon>Cyanobacteriota</taxon>
        <taxon>Cyanophyceae</taxon>
        <taxon>Oscillatoriophycideae</taxon>
        <taxon>Oscillatoriales</taxon>
        <taxon>Oscillatoriaceae</taxon>
        <taxon>Planktothricoides</taxon>
    </lineage>
</organism>
<dbReference type="RefSeq" id="WP_354636047.1">
    <property type="nucleotide sequence ID" value="NZ_CP159837.1"/>
</dbReference>
<dbReference type="EMBL" id="CP159837">
    <property type="protein sequence ID" value="XCM39175.1"/>
    <property type="molecule type" value="Genomic_DNA"/>
</dbReference>
<protein>
    <submittedName>
        <fullName evidence="4">Tetratricopeptide repeat protein</fullName>
    </submittedName>
</protein>
<dbReference type="InterPro" id="IPR013105">
    <property type="entry name" value="TPR_2"/>
</dbReference>
<dbReference type="InterPro" id="IPR019734">
    <property type="entry name" value="TPR_rpt"/>
</dbReference>
<dbReference type="PROSITE" id="PS50005">
    <property type="entry name" value="TPR"/>
    <property type="match status" value="2"/>
</dbReference>
<evidence type="ECO:0000256" key="2">
    <source>
        <dbReference type="ARBA" id="ARBA00022803"/>
    </source>
</evidence>
<proteinExistence type="predicted"/>
<keyword evidence="1" id="KW-0677">Repeat</keyword>
<keyword evidence="2 3" id="KW-0802">TPR repeat</keyword>
<dbReference type="Pfam" id="PF07719">
    <property type="entry name" value="TPR_2"/>
    <property type="match status" value="1"/>
</dbReference>
<feature type="repeat" description="TPR" evidence="3">
    <location>
        <begin position="75"/>
        <end position="108"/>
    </location>
</feature>
<dbReference type="InterPro" id="IPR050498">
    <property type="entry name" value="Ycf3"/>
</dbReference>
<accession>A0AAU8JL13</accession>
<evidence type="ECO:0000256" key="3">
    <source>
        <dbReference type="PROSITE-ProRule" id="PRU00339"/>
    </source>
</evidence>
<feature type="repeat" description="TPR" evidence="3">
    <location>
        <begin position="109"/>
        <end position="142"/>
    </location>
</feature>
<dbReference type="PANTHER" id="PTHR44858">
    <property type="entry name" value="TETRATRICOPEPTIDE REPEAT PROTEIN 6"/>
    <property type="match status" value="1"/>
</dbReference>
<name>A0AAU8JL13_9CYAN</name>
<dbReference type="SUPFAM" id="SSF48452">
    <property type="entry name" value="TPR-like"/>
    <property type="match status" value="1"/>
</dbReference>
<dbReference type="AlphaFoldDB" id="A0AAU8JL13"/>
<dbReference type="Pfam" id="PF13174">
    <property type="entry name" value="TPR_6"/>
    <property type="match status" value="1"/>
</dbReference>
<evidence type="ECO:0000256" key="1">
    <source>
        <dbReference type="ARBA" id="ARBA00022737"/>
    </source>
</evidence>
<evidence type="ECO:0000313" key="4">
    <source>
        <dbReference type="EMBL" id="XCM39175.1"/>
    </source>
</evidence>
<reference evidence="4" key="1">
    <citation type="submission" date="2024-07" db="EMBL/GenBank/DDBJ databases">
        <authorList>
            <person name="Kim Y.J."/>
            <person name="Jeong J.Y."/>
        </authorList>
    </citation>
    <scope>NUCLEOTIDE SEQUENCE</scope>
    <source>
        <strain evidence="4">GIHE-MW2</strain>
    </source>
</reference>
<sequence>MMNHPSLDKLLQDLKNPEEQVRANATHQLWHIWFHQKGVYGLEFLQRSQMLLELGKIQEAEAILNELIKDQPDFAEAWNRRAVLYYSVGKYQKAIKDCEMVLQLNPVHFGALHGLGLSYAAVGEYRAAIAAFRQALEVQPYSLINQKLILECTARLS</sequence>
<dbReference type="GO" id="GO:0009279">
    <property type="term" value="C:cell outer membrane"/>
    <property type="evidence" value="ECO:0007669"/>
    <property type="project" value="TreeGrafter"/>
</dbReference>